<evidence type="ECO:0000313" key="3">
    <source>
        <dbReference type="Proteomes" id="UP000599009"/>
    </source>
</evidence>
<dbReference type="EMBL" id="BMME01000001">
    <property type="protein sequence ID" value="GGJ96310.1"/>
    <property type="molecule type" value="Genomic_DNA"/>
</dbReference>
<feature type="compositionally biased region" description="Low complexity" evidence="1">
    <location>
        <begin position="12"/>
        <end position="31"/>
    </location>
</feature>
<protein>
    <submittedName>
        <fullName evidence="2">Uncharacterized protein</fullName>
    </submittedName>
</protein>
<name>A0ABQ2E575_9GAMM</name>
<organism evidence="2 3">
    <name type="scientific">Luteimonas terricola</name>
    <dbReference type="NCBI Taxonomy" id="645597"/>
    <lineage>
        <taxon>Bacteria</taxon>
        <taxon>Pseudomonadati</taxon>
        <taxon>Pseudomonadota</taxon>
        <taxon>Gammaproteobacteria</taxon>
        <taxon>Lysobacterales</taxon>
        <taxon>Lysobacteraceae</taxon>
        <taxon>Luteimonas</taxon>
    </lineage>
</organism>
<dbReference type="RefSeq" id="WP_132985894.1">
    <property type="nucleotide sequence ID" value="NZ_BMME01000001.1"/>
</dbReference>
<sequence>MSRTKTPVDMQAWAGANADAGGASTGRQGAEAAAGFDPAALMGQLLGEFDAVLAANPAIDREMREQLQADFSRALEDAAETAASAAASIPDRASWSDTVQALQQNGAIGDEEANELIRTFDTSLQPLERRESRVALEFARLLATEGEEKALAWFRTQAFKASVGSADVAATDGAPRDNTGAALRSEVLGSRSRRLRGPPRR</sequence>
<dbReference type="Proteomes" id="UP000599009">
    <property type="component" value="Unassembled WGS sequence"/>
</dbReference>
<feature type="region of interest" description="Disordered" evidence="1">
    <location>
        <begin position="165"/>
        <end position="201"/>
    </location>
</feature>
<evidence type="ECO:0000313" key="2">
    <source>
        <dbReference type="EMBL" id="GGJ96310.1"/>
    </source>
</evidence>
<gene>
    <name evidence="2" type="ORF">GCM10011394_01380</name>
</gene>
<comment type="caution">
    <text evidence="2">The sequence shown here is derived from an EMBL/GenBank/DDBJ whole genome shotgun (WGS) entry which is preliminary data.</text>
</comment>
<accession>A0ABQ2E575</accession>
<evidence type="ECO:0000256" key="1">
    <source>
        <dbReference type="SAM" id="MobiDB-lite"/>
    </source>
</evidence>
<feature type="compositionally biased region" description="Basic residues" evidence="1">
    <location>
        <begin position="191"/>
        <end position="201"/>
    </location>
</feature>
<reference evidence="3" key="1">
    <citation type="journal article" date="2019" name="Int. J. Syst. Evol. Microbiol.">
        <title>The Global Catalogue of Microorganisms (GCM) 10K type strain sequencing project: providing services to taxonomists for standard genome sequencing and annotation.</title>
        <authorList>
            <consortium name="The Broad Institute Genomics Platform"/>
            <consortium name="The Broad Institute Genome Sequencing Center for Infectious Disease"/>
            <person name="Wu L."/>
            <person name="Ma J."/>
        </authorList>
    </citation>
    <scope>NUCLEOTIDE SEQUENCE [LARGE SCALE GENOMIC DNA]</scope>
    <source>
        <strain evidence="3">CGMCC 1.8985</strain>
    </source>
</reference>
<feature type="region of interest" description="Disordered" evidence="1">
    <location>
        <begin position="1"/>
        <end position="31"/>
    </location>
</feature>
<proteinExistence type="predicted"/>
<keyword evidence="3" id="KW-1185">Reference proteome</keyword>